<evidence type="ECO:0000313" key="4">
    <source>
        <dbReference type="EMBL" id="QEN02645.1"/>
    </source>
</evidence>
<dbReference type="Proteomes" id="UP000323522">
    <property type="component" value="Chromosome"/>
</dbReference>
<dbReference type="InterPro" id="IPR015813">
    <property type="entry name" value="Pyrv/PenolPyrv_kinase-like_dom"/>
</dbReference>
<dbReference type="SUPFAM" id="SSF51621">
    <property type="entry name" value="Phosphoenolpyruvate/pyruvate domain"/>
    <property type="match status" value="1"/>
</dbReference>
<gene>
    <name evidence="4" type="ORF">EWH46_10645</name>
</gene>
<accession>A0A5C1Q3K8</accession>
<evidence type="ECO:0000256" key="2">
    <source>
        <dbReference type="ARBA" id="ARBA00022723"/>
    </source>
</evidence>
<dbReference type="Gene3D" id="3.20.20.60">
    <property type="entry name" value="Phosphoenolpyruvate-binding domains"/>
    <property type="match status" value="2"/>
</dbReference>
<sequence length="198" mass="21243">MNLSARLAQARSLLFVPGHRPERFAKALASGAGAIVLDLEDAVAPADKPAARVAVRAAWSDWISHGVPVVQRLNAHRSADWAEDEAWLATWCRSDRPSVGLAGLAPAIDGVTVALDAAEQLGRDTARARRFGFGGKLCIHLCQVRPVHAALAPSPAECDWARRVVDADRTSGGAAVRLDGKMIDRPVVLRAHRLLDRC</sequence>
<reference evidence="4 5" key="1">
    <citation type="submission" date="2019-02" db="EMBL/GenBank/DDBJ databases">
        <title>Complete Genome Sequence and Methylome Analysis of Sphaerotilus natans subsp. sulfidivorans D-507.</title>
        <authorList>
            <person name="Fomenkov A."/>
            <person name="Gridneva E."/>
            <person name="Smolyakov D."/>
            <person name="Dubinina G."/>
            <person name="Vincze T."/>
            <person name="Grabovich M."/>
            <person name="Roberts R.J."/>
        </authorList>
    </citation>
    <scope>NUCLEOTIDE SEQUENCE [LARGE SCALE GENOMIC DNA]</scope>
    <source>
        <strain evidence="4 5">D-507</strain>
    </source>
</reference>
<dbReference type="AlphaFoldDB" id="A0A5C1Q3K8"/>
<keyword evidence="3" id="KW-0460">Magnesium</keyword>
<dbReference type="Pfam" id="PF03328">
    <property type="entry name" value="HpcH_HpaI"/>
    <property type="match status" value="1"/>
</dbReference>
<dbReference type="GO" id="GO:0006107">
    <property type="term" value="P:oxaloacetate metabolic process"/>
    <property type="evidence" value="ECO:0007669"/>
    <property type="project" value="TreeGrafter"/>
</dbReference>
<name>A0A5C1Q3K8_9BURK</name>
<evidence type="ECO:0000256" key="3">
    <source>
        <dbReference type="ARBA" id="ARBA00022842"/>
    </source>
</evidence>
<protein>
    <submittedName>
        <fullName evidence="4">Uncharacterized protein</fullName>
    </submittedName>
</protein>
<comment type="cofactor">
    <cofactor evidence="1">
        <name>Mg(2+)</name>
        <dbReference type="ChEBI" id="CHEBI:18420"/>
    </cofactor>
</comment>
<dbReference type="OrthoDB" id="348111at2"/>
<proteinExistence type="predicted"/>
<organism evidence="4 5">
    <name type="scientific">Sphaerotilus sulfidivorans</name>
    <dbReference type="NCBI Taxonomy" id="639200"/>
    <lineage>
        <taxon>Bacteria</taxon>
        <taxon>Pseudomonadati</taxon>
        <taxon>Pseudomonadota</taxon>
        <taxon>Betaproteobacteria</taxon>
        <taxon>Burkholderiales</taxon>
        <taxon>Sphaerotilaceae</taxon>
        <taxon>Sphaerotilus</taxon>
    </lineage>
</organism>
<evidence type="ECO:0000313" key="5">
    <source>
        <dbReference type="Proteomes" id="UP000323522"/>
    </source>
</evidence>
<evidence type="ECO:0000256" key="1">
    <source>
        <dbReference type="ARBA" id="ARBA00001946"/>
    </source>
</evidence>
<dbReference type="GO" id="GO:0000287">
    <property type="term" value="F:magnesium ion binding"/>
    <property type="evidence" value="ECO:0007669"/>
    <property type="project" value="TreeGrafter"/>
</dbReference>
<dbReference type="PANTHER" id="PTHR32308:SF10">
    <property type="entry name" value="CITRATE LYASE SUBUNIT BETA"/>
    <property type="match status" value="1"/>
</dbReference>
<dbReference type="InterPro" id="IPR005000">
    <property type="entry name" value="Aldolase/citrate-lyase_domain"/>
</dbReference>
<dbReference type="InterPro" id="IPR040442">
    <property type="entry name" value="Pyrv_kinase-like_dom_sf"/>
</dbReference>
<keyword evidence="2" id="KW-0479">Metal-binding</keyword>
<dbReference type="GO" id="GO:0003824">
    <property type="term" value="F:catalytic activity"/>
    <property type="evidence" value="ECO:0007669"/>
    <property type="project" value="InterPro"/>
</dbReference>
<dbReference type="PANTHER" id="PTHR32308">
    <property type="entry name" value="LYASE BETA SUBUNIT, PUTATIVE (AFU_ORTHOLOGUE AFUA_4G13030)-RELATED"/>
    <property type="match status" value="1"/>
</dbReference>
<dbReference type="KEGG" id="snn:EWH46_10645"/>
<dbReference type="EMBL" id="CP035708">
    <property type="protein sequence ID" value="QEN02645.1"/>
    <property type="molecule type" value="Genomic_DNA"/>
</dbReference>